<evidence type="ECO:0000256" key="1">
    <source>
        <dbReference type="SAM" id="MobiDB-lite"/>
    </source>
</evidence>
<evidence type="ECO:0000313" key="3">
    <source>
        <dbReference type="Proteomes" id="UP000077266"/>
    </source>
</evidence>
<feature type="compositionally biased region" description="Polar residues" evidence="1">
    <location>
        <begin position="13"/>
        <end position="23"/>
    </location>
</feature>
<accession>A0A166N3Q0</accession>
<sequence length="132" mass="14616">MFTSTSNSLSSSGRAMTTSSASTPFDADADRARLMGLFTDVENDTRALLHREDELVAENLQAVRDMATVATTFRRVFLGLLARPLPPGSDEVAVALRLRFIARRLESIREAMRCLLRELDAESGSDTDPYDF</sequence>
<evidence type="ECO:0000313" key="2">
    <source>
        <dbReference type="EMBL" id="KZV78716.1"/>
    </source>
</evidence>
<dbReference type="AlphaFoldDB" id="A0A166N3Q0"/>
<feature type="region of interest" description="Disordered" evidence="1">
    <location>
        <begin position="1"/>
        <end position="23"/>
    </location>
</feature>
<feature type="compositionally biased region" description="Low complexity" evidence="1">
    <location>
        <begin position="1"/>
        <end position="12"/>
    </location>
</feature>
<dbReference type="InParanoid" id="A0A166N3Q0"/>
<organism evidence="2 3">
    <name type="scientific">Exidia glandulosa HHB12029</name>
    <dbReference type="NCBI Taxonomy" id="1314781"/>
    <lineage>
        <taxon>Eukaryota</taxon>
        <taxon>Fungi</taxon>
        <taxon>Dikarya</taxon>
        <taxon>Basidiomycota</taxon>
        <taxon>Agaricomycotina</taxon>
        <taxon>Agaricomycetes</taxon>
        <taxon>Auriculariales</taxon>
        <taxon>Exidiaceae</taxon>
        <taxon>Exidia</taxon>
    </lineage>
</organism>
<dbReference type="EMBL" id="KV426781">
    <property type="protein sequence ID" value="KZV78716.1"/>
    <property type="molecule type" value="Genomic_DNA"/>
</dbReference>
<proteinExistence type="predicted"/>
<gene>
    <name evidence="2" type="ORF">EXIGLDRAFT_783358</name>
</gene>
<keyword evidence="3" id="KW-1185">Reference proteome</keyword>
<dbReference type="Proteomes" id="UP000077266">
    <property type="component" value="Unassembled WGS sequence"/>
</dbReference>
<protein>
    <submittedName>
        <fullName evidence="2">Uncharacterized protein</fullName>
    </submittedName>
</protein>
<reference evidence="2 3" key="1">
    <citation type="journal article" date="2016" name="Mol. Biol. Evol.">
        <title>Comparative Genomics of Early-Diverging Mushroom-Forming Fungi Provides Insights into the Origins of Lignocellulose Decay Capabilities.</title>
        <authorList>
            <person name="Nagy L.G."/>
            <person name="Riley R."/>
            <person name="Tritt A."/>
            <person name="Adam C."/>
            <person name="Daum C."/>
            <person name="Floudas D."/>
            <person name="Sun H."/>
            <person name="Yadav J.S."/>
            <person name="Pangilinan J."/>
            <person name="Larsson K.H."/>
            <person name="Matsuura K."/>
            <person name="Barry K."/>
            <person name="Labutti K."/>
            <person name="Kuo R."/>
            <person name="Ohm R.A."/>
            <person name="Bhattacharya S.S."/>
            <person name="Shirouzu T."/>
            <person name="Yoshinaga Y."/>
            <person name="Martin F.M."/>
            <person name="Grigoriev I.V."/>
            <person name="Hibbett D.S."/>
        </authorList>
    </citation>
    <scope>NUCLEOTIDE SEQUENCE [LARGE SCALE GENOMIC DNA]</scope>
    <source>
        <strain evidence="2 3">HHB12029</strain>
    </source>
</reference>
<name>A0A166N3Q0_EXIGL</name>